<dbReference type="PROSITE" id="PS00675">
    <property type="entry name" value="SIGMA54_INTERACT_1"/>
    <property type="match status" value="1"/>
</dbReference>
<evidence type="ECO:0000256" key="5">
    <source>
        <dbReference type="ARBA" id="ARBA00022840"/>
    </source>
</evidence>
<dbReference type="SMART" id="SM00065">
    <property type="entry name" value="GAF"/>
    <property type="match status" value="1"/>
</dbReference>
<dbReference type="GO" id="GO:0005524">
    <property type="term" value="F:ATP binding"/>
    <property type="evidence" value="ECO:0007669"/>
    <property type="project" value="UniProtKB-KW"/>
</dbReference>
<feature type="domain" description="Sigma-54 factor interaction" evidence="14">
    <location>
        <begin position="228"/>
        <end position="456"/>
    </location>
</feature>
<comment type="subunit">
    <text evidence="2 12">Interacts with sigma-54.</text>
</comment>
<dbReference type="InterPro" id="IPR029016">
    <property type="entry name" value="GAF-like_dom_sf"/>
</dbReference>
<dbReference type="SMART" id="SM00382">
    <property type="entry name" value="AAA"/>
    <property type="match status" value="1"/>
</dbReference>
<dbReference type="Gene3D" id="3.40.50.300">
    <property type="entry name" value="P-loop containing nucleotide triphosphate hydrolases"/>
    <property type="match status" value="1"/>
</dbReference>
<feature type="compositionally biased region" description="Acidic residues" evidence="13">
    <location>
        <begin position="526"/>
        <end position="537"/>
    </location>
</feature>
<dbReference type="PANTHER" id="PTHR32071">
    <property type="entry name" value="TRANSCRIPTIONAL REGULATORY PROTEIN"/>
    <property type="match status" value="1"/>
</dbReference>
<dbReference type="FunFam" id="3.40.50.300:FF:000006">
    <property type="entry name" value="DNA-binding transcriptional regulator NtrC"/>
    <property type="match status" value="1"/>
</dbReference>
<keyword evidence="10 12" id="KW-0804">Transcription</keyword>
<keyword evidence="4" id="KW-0547">Nucleotide-binding</keyword>
<feature type="region of interest" description="Disordered" evidence="13">
    <location>
        <begin position="511"/>
        <end position="549"/>
    </location>
</feature>
<dbReference type="Gene3D" id="1.10.10.60">
    <property type="entry name" value="Homeodomain-like"/>
    <property type="match status" value="1"/>
</dbReference>
<dbReference type="CDD" id="cd00009">
    <property type="entry name" value="AAA"/>
    <property type="match status" value="1"/>
</dbReference>
<evidence type="ECO:0000256" key="12">
    <source>
        <dbReference type="RuleBase" id="RU368029"/>
    </source>
</evidence>
<evidence type="ECO:0000256" key="10">
    <source>
        <dbReference type="ARBA" id="ARBA00023163"/>
    </source>
</evidence>
<dbReference type="InterPro" id="IPR025944">
    <property type="entry name" value="Sigma_54_int_dom_CS"/>
</dbReference>
<keyword evidence="7 12" id="KW-0805">Transcription regulation</keyword>
<dbReference type="InterPro" id="IPR003593">
    <property type="entry name" value="AAA+_ATPase"/>
</dbReference>
<dbReference type="SUPFAM" id="SSF55781">
    <property type="entry name" value="GAF domain-like"/>
    <property type="match status" value="1"/>
</dbReference>
<keyword evidence="9 12" id="KW-0010">Activator</keyword>
<dbReference type="InterPro" id="IPR025943">
    <property type="entry name" value="Sigma_54_int_dom_ATP-bd_2"/>
</dbReference>
<dbReference type="AlphaFoldDB" id="A0A7W6RWI6"/>
<protein>
    <recommendedName>
        <fullName evidence="3 12">Nif-specific regulatory protein</fullName>
    </recommendedName>
</protein>
<dbReference type="PRINTS" id="PR01590">
    <property type="entry name" value="HTHFIS"/>
</dbReference>
<keyword evidence="11 12" id="KW-0535">Nitrogen fixation</keyword>
<keyword evidence="5" id="KW-0067">ATP-binding</keyword>
<keyword evidence="16" id="KW-1185">Reference proteome</keyword>
<evidence type="ECO:0000256" key="7">
    <source>
        <dbReference type="ARBA" id="ARBA00023015"/>
    </source>
</evidence>
<evidence type="ECO:0000256" key="9">
    <source>
        <dbReference type="ARBA" id="ARBA00023159"/>
    </source>
</evidence>
<dbReference type="InterPro" id="IPR027417">
    <property type="entry name" value="P-loop_NTPase"/>
</dbReference>
<evidence type="ECO:0000256" key="11">
    <source>
        <dbReference type="ARBA" id="ARBA00023231"/>
    </source>
</evidence>
<evidence type="ECO:0000256" key="2">
    <source>
        <dbReference type="ARBA" id="ARBA00011135"/>
    </source>
</evidence>
<evidence type="ECO:0000256" key="6">
    <source>
        <dbReference type="ARBA" id="ARBA00023012"/>
    </source>
</evidence>
<dbReference type="InterPro" id="IPR058031">
    <property type="entry name" value="AAA_lid_NorR"/>
</dbReference>
<dbReference type="Proteomes" id="UP000555728">
    <property type="component" value="Unassembled WGS sequence"/>
</dbReference>
<dbReference type="InterPro" id="IPR025662">
    <property type="entry name" value="Sigma_54_int_dom_ATP-bd_1"/>
</dbReference>
<gene>
    <name evidence="15" type="ORF">GGD88_000218</name>
</gene>
<dbReference type="Pfam" id="PF00158">
    <property type="entry name" value="Sigma54_activat"/>
    <property type="match status" value="1"/>
</dbReference>
<dbReference type="Pfam" id="PF02954">
    <property type="entry name" value="HTH_8"/>
    <property type="match status" value="1"/>
</dbReference>
<dbReference type="Gene3D" id="3.30.450.40">
    <property type="match status" value="1"/>
</dbReference>
<reference evidence="15 16" key="1">
    <citation type="submission" date="2020-08" db="EMBL/GenBank/DDBJ databases">
        <title>Genome sequencing of Purple Non-Sulfur Bacteria from various extreme environments.</title>
        <authorList>
            <person name="Mayer M."/>
        </authorList>
    </citation>
    <scope>NUCLEOTIDE SEQUENCE [LARGE SCALE GENOMIC DNA]</scope>
    <source>
        <strain evidence="15 16">JA135</strain>
    </source>
</reference>
<comment type="caution">
    <text evidence="15">The sequence shown here is derived from an EMBL/GenBank/DDBJ whole genome shotgun (WGS) entry which is preliminary data.</text>
</comment>
<organism evidence="15 16">
    <name type="scientific">Roseospira goensis</name>
    <dbReference type="NCBI Taxonomy" id="391922"/>
    <lineage>
        <taxon>Bacteria</taxon>
        <taxon>Pseudomonadati</taxon>
        <taxon>Pseudomonadota</taxon>
        <taxon>Alphaproteobacteria</taxon>
        <taxon>Rhodospirillales</taxon>
        <taxon>Rhodospirillaceae</taxon>
        <taxon>Roseospira</taxon>
    </lineage>
</organism>
<dbReference type="RefSeq" id="WP_184430998.1">
    <property type="nucleotide sequence ID" value="NZ_JACIGI010000002.1"/>
</dbReference>
<dbReference type="InterPro" id="IPR010113">
    <property type="entry name" value="Nif-specific_regulatory_prot"/>
</dbReference>
<evidence type="ECO:0000313" key="15">
    <source>
        <dbReference type="EMBL" id="MBB4284511.1"/>
    </source>
</evidence>
<dbReference type="Pfam" id="PF25601">
    <property type="entry name" value="AAA_lid_14"/>
    <property type="match status" value="1"/>
</dbReference>
<keyword evidence="6 12" id="KW-0902">Two-component regulatory system</keyword>
<keyword evidence="8 12" id="KW-0238">DNA-binding</keyword>
<dbReference type="Gene3D" id="1.10.8.60">
    <property type="match status" value="1"/>
</dbReference>
<dbReference type="GO" id="GO:0009399">
    <property type="term" value="P:nitrogen fixation"/>
    <property type="evidence" value="ECO:0007669"/>
    <property type="project" value="UniProtKB-UniRule"/>
</dbReference>
<dbReference type="GO" id="GO:0043565">
    <property type="term" value="F:sequence-specific DNA binding"/>
    <property type="evidence" value="ECO:0007669"/>
    <property type="project" value="InterPro"/>
</dbReference>
<dbReference type="GO" id="GO:0003700">
    <property type="term" value="F:DNA-binding transcription factor activity"/>
    <property type="evidence" value="ECO:0007669"/>
    <property type="project" value="UniProtKB-UniRule"/>
</dbReference>
<dbReference type="PANTHER" id="PTHR32071:SF117">
    <property type="entry name" value="PTS-DEPENDENT DIHYDROXYACETONE KINASE OPERON REGULATORY PROTEIN-RELATED"/>
    <property type="match status" value="1"/>
</dbReference>
<evidence type="ECO:0000256" key="3">
    <source>
        <dbReference type="ARBA" id="ARBA00015308"/>
    </source>
</evidence>
<dbReference type="EMBL" id="JACIGI010000002">
    <property type="protein sequence ID" value="MBB4284511.1"/>
    <property type="molecule type" value="Genomic_DNA"/>
</dbReference>
<name>A0A7W6RWI6_9PROT</name>
<evidence type="ECO:0000256" key="1">
    <source>
        <dbReference type="ARBA" id="ARBA00002167"/>
    </source>
</evidence>
<comment type="function">
    <text evidence="1 12">Required for activation of most nif operons, which are directly involved in nitrogen fixation.</text>
</comment>
<evidence type="ECO:0000256" key="13">
    <source>
        <dbReference type="SAM" id="MobiDB-lite"/>
    </source>
</evidence>
<dbReference type="PROSITE" id="PS00688">
    <property type="entry name" value="SIGMA54_INTERACT_3"/>
    <property type="match status" value="1"/>
</dbReference>
<dbReference type="SUPFAM" id="SSF52540">
    <property type="entry name" value="P-loop containing nucleoside triphosphate hydrolases"/>
    <property type="match status" value="1"/>
</dbReference>
<sequence>MDASPLLAAPPRPSTDPAPDERREESRALLTLYEISKILSASLNLDATLRDVLNVLSSYLEMRRGTITLAGEEGEPLTVVAAVGLSLSVARAGAGAYPLAVASEVRRSNVPLVVRRMADDSRFSDYAAHAGALETDRVSFLCVPIRAGDSALGTLSVERDQTAAAGRPVDAELQFLTMVGNLVGQTVRLHRRVAADRRTLLADAARAQKQARARQGGEAGRGPRFGDIVGRGAAMTAVLDQVRHVARTRAPVMLRGESGTGKEMIARAIHRVSPRADKAFVCVNCAALPDTLLEAELFGHDKGAFTGAGGERKGRFEAADGGTLFLDEIGEISPAFQVKLLRVLQEGQFERLGSSRTRTVDVRIIAATNRNLEDAVARGEFRADLYYRINVVTLVMPPLRDRREDIEPLARHFLDRFNAENGDNLGFAPDALELLRGCAFPGNVRELENCITRVATMVRGDVIRAEDFSCREAGCLSSVLWRETEGPTRAVGGLAAPTALRADGGGACARAGAAVPPRAPERDDAGADTDADVDEGSGEGGGASGRLPDRERLVAAMERSGWVQAKAARLLGLTPRQVGYALRRHGVEIKRL</sequence>
<proteinExistence type="predicted"/>
<evidence type="ECO:0000256" key="4">
    <source>
        <dbReference type="ARBA" id="ARBA00022741"/>
    </source>
</evidence>
<dbReference type="Pfam" id="PF01590">
    <property type="entry name" value="GAF"/>
    <property type="match status" value="1"/>
</dbReference>
<evidence type="ECO:0000256" key="8">
    <source>
        <dbReference type="ARBA" id="ARBA00023125"/>
    </source>
</evidence>
<dbReference type="InterPro" id="IPR002078">
    <property type="entry name" value="Sigma_54_int"/>
</dbReference>
<dbReference type="NCBIfam" id="TIGR01817">
    <property type="entry name" value="nifA"/>
    <property type="match status" value="1"/>
</dbReference>
<dbReference type="GO" id="GO:0000160">
    <property type="term" value="P:phosphorelay signal transduction system"/>
    <property type="evidence" value="ECO:0007669"/>
    <property type="project" value="UniProtKB-UniRule"/>
</dbReference>
<feature type="region of interest" description="Disordered" evidence="13">
    <location>
        <begin position="1"/>
        <end position="23"/>
    </location>
</feature>
<evidence type="ECO:0000313" key="16">
    <source>
        <dbReference type="Proteomes" id="UP000555728"/>
    </source>
</evidence>
<dbReference type="PROSITE" id="PS00676">
    <property type="entry name" value="SIGMA54_INTERACT_2"/>
    <property type="match status" value="1"/>
</dbReference>
<accession>A0A7W6RWI6</accession>
<dbReference type="InterPro" id="IPR002197">
    <property type="entry name" value="HTH_Fis"/>
</dbReference>
<dbReference type="InterPro" id="IPR003018">
    <property type="entry name" value="GAF"/>
</dbReference>
<evidence type="ECO:0000259" key="14">
    <source>
        <dbReference type="PROSITE" id="PS50045"/>
    </source>
</evidence>
<dbReference type="PROSITE" id="PS50045">
    <property type="entry name" value="SIGMA54_INTERACT_4"/>
    <property type="match status" value="1"/>
</dbReference>